<feature type="compositionally biased region" description="Basic and acidic residues" evidence="1">
    <location>
        <begin position="384"/>
        <end position="393"/>
    </location>
</feature>
<reference evidence="2 3" key="1">
    <citation type="journal article" date="2019" name="Nat. Ecol. Evol.">
        <title>Megaphylogeny resolves global patterns of mushroom evolution.</title>
        <authorList>
            <person name="Varga T."/>
            <person name="Krizsan K."/>
            <person name="Foldi C."/>
            <person name="Dima B."/>
            <person name="Sanchez-Garcia M."/>
            <person name="Sanchez-Ramirez S."/>
            <person name="Szollosi G.J."/>
            <person name="Szarkandi J.G."/>
            <person name="Papp V."/>
            <person name="Albert L."/>
            <person name="Andreopoulos W."/>
            <person name="Angelini C."/>
            <person name="Antonin V."/>
            <person name="Barry K.W."/>
            <person name="Bougher N.L."/>
            <person name="Buchanan P."/>
            <person name="Buyck B."/>
            <person name="Bense V."/>
            <person name="Catcheside P."/>
            <person name="Chovatia M."/>
            <person name="Cooper J."/>
            <person name="Damon W."/>
            <person name="Desjardin D."/>
            <person name="Finy P."/>
            <person name="Geml J."/>
            <person name="Haridas S."/>
            <person name="Hughes K."/>
            <person name="Justo A."/>
            <person name="Karasinski D."/>
            <person name="Kautmanova I."/>
            <person name="Kiss B."/>
            <person name="Kocsube S."/>
            <person name="Kotiranta H."/>
            <person name="LaButti K.M."/>
            <person name="Lechner B.E."/>
            <person name="Liimatainen K."/>
            <person name="Lipzen A."/>
            <person name="Lukacs Z."/>
            <person name="Mihaltcheva S."/>
            <person name="Morgado L.N."/>
            <person name="Niskanen T."/>
            <person name="Noordeloos M.E."/>
            <person name="Ohm R.A."/>
            <person name="Ortiz-Santana B."/>
            <person name="Ovrebo C."/>
            <person name="Racz N."/>
            <person name="Riley R."/>
            <person name="Savchenko A."/>
            <person name="Shiryaev A."/>
            <person name="Soop K."/>
            <person name="Spirin V."/>
            <person name="Szebenyi C."/>
            <person name="Tomsovsky M."/>
            <person name="Tulloss R.E."/>
            <person name="Uehling J."/>
            <person name="Grigoriev I.V."/>
            <person name="Vagvolgyi C."/>
            <person name="Papp T."/>
            <person name="Martin F.M."/>
            <person name="Miettinen O."/>
            <person name="Hibbett D.S."/>
            <person name="Nagy L.G."/>
        </authorList>
    </citation>
    <scope>NUCLEOTIDE SEQUENCE [LARGE SCALE GENOMIC DNA]</scope>
    <source>
        <strain evidence="2 3">FP101781</strain>
    </source>
</reference>
<sequence length="404" mass="45579">MSPTCNYKGRLDDVVNLPSPTFTQAPSAAPSTPPLSADLSSDSAQRELNYRRERCGTPPIAAVVAQSRLEGVLGPQLAFAHLQHLLRLPRLFADFPDFIKRSWFRLGRANYRRLSAHHGHVGRRSPPRLGDFGTNPTLGALPAGYTKAYETWHRFLRDWAKALWDARLTSASSTKPYSVQPKECNVEWGIENRLWSFESFMTIERCVGIGYREELDGVTGCTLTVVWIALKSHNGEGERNAPGGRCDERGCLGYQHGDPMGVILHTAELPYRRHTKTKSYPPTSHLALGHEKAYRRVQFKPGHLRFYSESKLRELVSGAVTNDGLVPIPVLKPQMTGILPPADPYSRRPLKGGLRGTACDCSIHMFLRQKHESAHFHSQKSRMRRDEKRKERFNLTPELITEVH</sequence>
<dbReference type="EMBL" id="QPFP01000062">
    <property type="protein sequence ID" value="TEB24902.1"/>
    <property type="molecule type" value="Genomic_DNA"/>
</dbReference>
<evidence type="ECO:0000313" key="2">
    <source>
        <dbReference type="EMBL" id="TEB24902.1"/>
    </source>
</evidence>
<dbReference type="Proteomes" id="UP000298030">
    <property type="component" value="Unassembled WGS sequence"/>
</dbReference>
<feature type="region of interest" description="Disordered" evidence="1">
    <location>
        <begin position="23"/>
        <end position="43"/>
    </location>
</feature>
<gene>
    <name evidence="2" type="ORF">FA13DRAFT_1714359</name>
</gene>
<evidence type="ECO:0000256" key="1">
    <source>
        <dbReference type="SAM" id="MobiDB-lite"/>
    </source>
</evidence>
<proteinExistence type="predicted"/>
<name>A0A4Y7SSX5_COPMI</name>
<protein>
    <submittedName>
        <fullName evidence="2">Uncharacterized protein</fullName>
    </submittedName>
</protein>
<organism evidence="2 3">
    <name type="scientific">Coprinellus micaceus</name>
    <name type="common">Glistening ink-cap mushroom</name>
    <name type="synonym">Coprinus micaceus</name>
    <dbReference type="NCBI Taxonomy" id="71717"/>
    <lineage>
        <taxon>Eukaryota</taxon>
        <taxon>Fungi</taxon>
        <taxon>Dikarya</taxon>
        <taxon>Basidiomycota</taxon>
        <taxon>Agaricomycotina</taxon>
        <taxon>Agaricomycetes</taxon>
        <taxon>Agaricomycetidae</taxon>
        <taxon>Agaricales</taxon>
        <taxon>Agaricineae</taxon>
        <taxon>Psathyrellaceae</taxon>
        <taxon>Coprinellus</taxon>
    </lineage>
</organism>
<keyword evidence="3" id="KW-1185">Reference proteome</keyword>
<accession>A0A4Y7SSX5</accession>
<dbReference type="AlphaFoldDB" id="A0A4Y7SSX5"/>
<comment type="caution">
    <text evidence="2">The sequence shown here is derived from an EMBL/GenBank/DDBJ whole genome shotgun (WGS) entry which is preliminary data.</text>
</comment>
<feature type="region of interest" description="Disordered" evidence="1">
    <location>
        <begin position="372"/>
        <end position="404"/>
    </location>
</feature>
<evidence type="ECO:0000313" key="3">
    <source>
        <dbReference type="Proteomes" id="UP000298030"/>
    </source>
</evidence>